<feature type="region of interest" description="Disordered" evidence="3">
    <location>
        <begin position="229"/>
        <end position="286"/>
    </location>
</feature>
<feature type="compositionally biased region" description="Low complexity" evidence="3">
    <location>
        <begin position="229"/>
        <end position="264"/>
    </location>
</feature>
<dbReference type="InterPro" id="IPR004165">
    <property type="entry name" value="CoA_trans_fam_I"/>
</dbReference>
<evidence type="ECO:0000256" key="3">
    <source>
        <dbReference type="SAM" id="MobiDB-lite"/>
    </source>
</evidence>
<dbReference type="InterPro" id="IPR012791">
    <property type="entry name" value="3-oxoacid_CoA-transf_B"/>
</dbReference>
<comment type="caution">
    <text evidence="4">The sequence shown here is derived from an EMBL/GenBank/DDBJ whole genome shotgun (WGS) entry which is preliminary data.</text>
</comment>
<comment type="similarity">
    <text evidence="1">Belongs to the 3-oxoacid CoA-transferase subunit B family.</text>
</comment>
<dbReference type="Pfam" id="PF01144">
    <property type="entry name" value="CoA_trans"/>
    <property type="match status" value="1"/>
</dbReference>
<feature type="compositionally biased region" description="Polar residues" evidence="3">
    <location>
        <begin position="266"/>
        <end position="286"/>
    </location>
</feature>
<dbReference type="PANTHER" id="PTHR13707">
    <property type="entry name" value="KETOACID-COENZYME A TRANSFERASE"/>
    <property type="match status" value="1"/>
</dbReference>
<evidence type="ECO:0000256" key="2">
    <source>
        <dbReference type="ARBA" id="ARBA00022679"/>
    </source>
</evidence>
<evidence type="ECO:0000256" key="1">
    <source>
        <dbReference type="ARBA" id="ARBA00007047"/>
    </source>
</evidence>
<dbReference type="SUPFAM" id="SSF100950">
    <property type="entry name" value="NagB/RpiA/CoA transferase-like"/>
    <property type="match status" value="1"/>
</dbReference>
<gene>
    <name evidence="4" type="ORF">GCM10009851_11290</name>
</gene>
<reference evidence="5" key="1">
    <citation type="journal article" date="2019" name="Int. J. Syst. Evol. Microbiol.">
        <title>The Global Catalogue of Microorganisms (GCM) 10K type strain sequencing project: providing services to taxonomists for standard genome sequencing and annotation.</title>
        <authorList>
            <consortium name="The Broad Institute Genomics Platform"/>
            <consortium name="The Broad Institute Genome Sequencing Center for Infectious Disease"/>
            <person name="Wu L."/>
            <person name="Ma J."/>
        </authorList>
    </citation>
    <scope>NUCLEOTIDE SEQUENCE [LARGE SCALE GENOMIC DNA]</scope>
    <source>
        <strain evidence="5">JCM 16117</strain>
    </source>
</reference>
<accession>A0ABP5Q880</accession>
<evidence type="ECO:0008006" key="6">
    <source>
        <dbReference type="Google" id="ProtNLM"/>
    </source>
</evidence>
<dbReference type="EMBL" id="BAAAQY010000003">
    <property type="protein sequence ID" value="GAA2228597.1"/>
    <property type="molecule type" value="Genomic_DNA"/>
</dbReference>
<keyword evidence="2" id="KW-0808">Transferase</keyword>
<dbReference type="SMART" id="SM00882">
    <property type="entry name" value="CoA_trans"/>
    <property type="match status" value="1"/>
</dbReference>
<organism evidence="4 5">
    <name type="scientific">Herbiconiux moechotypicola</name>
    <dbReference type="NCBI Taxonomy" id="637393"/>
    <lineage>
        <taxon>Bacteria</taxon>
        <taxon>Bacillati</taxon>
        <taxon>Actinomycetota</taxon>
        <taxon>Actinomycetes</taxon>
        <taxon>Micrococcales</taxon>
        <taxon>Microbacteriaceae</taxon>
        <taxon>Herbiconiux</taxon>
    </lineage>
</organism>
<sequence>MSATSGTAAAAGVDLRERRGIGRRELAARIARDIPEGSIVNLGIGAPTLIADALPEGLEIILHTENGMLGMGPAPASGLDDPDLLNAGKQPVTELPGSAYFHHADSFGMMRGGHLDVCVLGAFQVSEHGDLANWHTGAPGAIPAVGGAMDLAIGAKNVFVMTDLLTRDGASKLVASCSYPLTGVGCVSRVYTDRAVFDVTPSGFAVTELFGDTTLDELRALIGLDLADATAGTPPGATAPVTPRGTEPTTPPGTGTAATDAGRASVTPTPSTTQGDDARPTTGSIR</sequence>
<dbReference type="Gene3D" id="3.40.1080.10">
    <property type="entry name" value="Glutaconate Coenzyme A-transferase"/>
    <property type="match status" value="1"/>
</dbReference>
<keyword evidence="5" id="KW-1185">Reference proteome</keyword>
<dbReference type="Proteomes" id="UP001500929">
    <property type="component" value="Unassembled WGS sequence"/>
</dbReference>
<name>A0ABP5Q880_9MICO</name>
<evidence type="ECO:0000313" key="5">
    <source>
        <dbReference type="Proteomes" id="UP001500929"/>
    </source>
</evidence>
<protein>
    <recommendedName>
        <fullName evidence="6">3-oxoacid CoA-transferase subunit B</fullName>
    </recommendedName>
</protein>
<proteinExistence type="inferred from homology"/>
<dbReference type="PANTHER" id="PTHR13707:SF57">
    <property type="entry name" value="SUCCINYL-COA:3-KETOACID COENZYME A TRANSFERASE SUBUNIT B-RELATED"/>
    <property type="match status" value="1"/>
</dbReference>
<dbReference type="NCBIfam" id="TIGR02428">
    <property type="entry name" value="pcaJ_scoB_fam"/>
    <property type="match status" value="1"/>
</dbReference>
<dbReference type="InterPro" id="IPR037171">
    <property type="entry name" value="NagB/RpiA_transferase-like"/>
</dbReference>
<evidence type="ECO:0000313" key="4">
    <source>
        <dbReference type="EMBL" id="GAA2228597.1"/>
    </source>
</evidence>